<dbReference type="PANTHER" id="PTHR44154:SF1">
    <property type="entry name" value="QUINONE OXIDOREDUCTASE"/>
    <property type="match status" value="1"/>
</dbReference>
<dbReference type="InterPro" id="IPR036291">
    <property type="entry name" value="NAD(P)-bd_dom_sf"/>
</dbReference>
<sequence>MHQATSVQCYWQGHSPDWLTRTVAWATFLEKVPDMKTVIAIGQGAAKDSFRMVDHPIPEPGTGEVRVRIYASGINPSDYKVRSGAQGPLPEGDVIPHSDGAGIIEAVGAGVASSRIGERVWVFNVNRSADGMTQGNRGTAAEQIVVDVAYTALLPDGISFEQGACLGVPAMTAHRALMADGPIKDKWVLVTGGAGAVGLCAIALAKWAGARVITTVSGPEKAEHARQAGADHIINYREENLPEAVLAVTNGTKIDRIVDVALSDTMQDAHLYLRQGGVIAHYATTNPA</sequence>
<dbReference type="CDD" id="cd08253">
    <property type="entry name" value="zeta_crystallin"/>
    <property type="match status" value="1"/>
</dbReference>
<dbReference type="OrthoDB" id="7355832at2"/>
<dbReference type="EMBL" id="SULI01000021">
    <property type="protein sequence ID" value="TKZ17507.1"/>
    <property type="molecule type" value="Genomic_DNA"/>
</dbReference>
<feature type="domain" description="Enoyl reductase (ER)" evidence="2">
    <location>
        <begin position="45"/>
        <end position="288"/>
    </location>
</feature>
<evidence type="ECO:0000313" key="4">
    <source>
        <dbReference type="Proteomes" id="UP000306575"/>
    </source>
</evidence>
<dbReference type="InterPro" id="IPR020843">
    <property type="entry name" value="ER"/>
</dbReference>
<dbReference type="InterPro" id="IPR013149">
    <property type="entry name" value="ADH-like_C"/>
</dbReference>
<comment type="caution">
    <text evidence="3">The sequence shown here is derived from an EMBL/GenBank/DDBJ whole genome shotgun (WGS) entry which is preliminary data.</text>
</comment>
<evidence type="ECO:0000313" key="3">
    <source>
        <dbReference type="EMBL" id="TKZ17507.1"/>
    </source>
</evidence>
<dbReference type="Pfam" id="PF08240">
    <property type="entry name" value="ADH_N"/>
    <property type="match status" value="1"/>
</dbReference>
<keyword evidence="4" id="KW-1185">Reference proteome</keyword>
<dbReference type="SMART" id="SM00829">
    <property type="entry name" value="PKS_ER"/>
    <property type="match status" value="1"/>
</dbReference>
<dbReference type="GO" id="GO:0016491">
    <property type="term" value="F:oxidoreductase activity"/>
    <property type="evidence" value="ECO:0007669"/>
    <property type="project" value="InterPro"/>
</dbReference>
<dbReference type="Pfam" id="PF00107">
    <property type="entry name" value="ADH_zinc_N"/>
    <property type="match status" value="1"/>
</dbReference>
<organism evidence="3 4">
    <name type="scientific">Shimia litoralis</name>
    <dbReference type="NCBI Taxonomy" id="420403"/>
    <lineage>
        <taxon>Bacteria</taxon>
        <taxon>Pseudomonadati</taxon>
        <taxon>Pseudomonadota</taxon>
        <taxon>Alphaproteobacteria</taxon>
        <taxon>Rhodobacterales</taxon>
        <taxon>Roseobacteraceae</taxon>
    </lineage>
</organism>
<evidence type="ECO:0000256" key="1">
    <source>
        <dbReference type="ARBA" id="ARBA00022857"/>
    </source>
</evidence>
<reference evidence="3 4" key="1">
    <citation type="submission" date="2019-04" db="EMBL/GenBank/DDBJ databases">
        <title>Genome sequence of Pelagicola litoralis CL-ES2.</title>
        <authorList>
            <person name="Cao J."/>
        </authorList>
    </citation>
    <scope>NUCLEOTIDE SEQUENCE [LARGE SCALE GENOMIC DNA]</scope>
    <source>
        <strain evidence="3 4">CL-ES2</strain>
    </source>
</reference>
<keyword evidence="1" id="KW-0521">NADP</keyword>
<evidence type="ECO:0000259" key="2">
    <source>
        <dbReference type="SMART" id="SM00829"/>
    </source>
</evidence>
<dbReference type="InterPro" id="IPR013154">
    <property type="entry name" value="ADH-like_N"/>
</dbReference>
<protein>
    <submittedName>
        <fullName evidence="3">NADPH:quinone reductase</fullName>
    </submittedName>
</protein>
<dbReference type="SUPFAM" id="SSF51735">
    <property type="entry name" value="NAD(P)-binding Rossmann-fold domains"/>
    <property type="match status" value="1"/>
</dbReference>
<dbReference type="PANTHER" id="PTHR44154">
    <property type="entry name" value="QUINONE OXIDOREDUCTASE"/>
    <property type="match status" value="1"/>
</dbReference>
<accession>A0A4U7MX64</accession>
<dbReference type="InterPro" id="IPR051603">
    <property type="entry name" value="Zinc-ADH_QOR/CCCR"/>
</dbReference>
<gene>
    <name evidence="3" type="ORF">FAP39_14140</name>
</gene>
<dbReference type="AlphaFoldDB" id="A0A4U7MX64"/>
<dbReference type="Proteomes" id="UP000306575">
    <property type="component" value="Unassembled WGS sequence"/>
</dbReference>
<proteinExistence type="predicted"/>
<dbReference type="Gene3D" id="3.40.50.720">
    <property type="entry name" value="NAD(P)-binding Rossmann-like Domain"/>
    <property type="match status" value="1"/>
</dbReference>
<dbReference type="InterPro" id="IPR011032">
    <property type="entry name" value="GroES-like_sf"/>
</dbReference>
<dbReference type="Gene3D" id="3.90.180.10">
    <property type="entry name" value="Medium-chain alcohol dehydrogenases, catalytic domain"/>
    <property type="match status" value="1"/>
</dbReference>
<dbReference type="SUPFAM" id="SSF50129">
    <property type="entry name" value="GroES-like"/>
    <property type="match status" value="1"/>
</dbReference>
<name>A0A4U7MX64_9RHOB</name>